<protein>
    <submittedName>
        <fullName evidence="1">Uncharacterized protein</fullName>
    </submittedName>
</protein>
<evidence type="ECO:0000313" key="2">
    <source>
        <dbReference type="Proteomes" id="UP000245535"/>
    </source>
</evidence>
<comment type="caution">
    <text evidence="1">The sequence shown here is derived from an EMBL/GenBank/DDBJ whole genome shotgun (WGS) entry which is preliminary data.</text>
</comment>
<evidence type="ECO:0000313" key="1">
    <source>
        <dbReference type="EMBL" id="PWJ34988.1"/>
    </source>
</evidence>
<dbReference type="Proteomes" id="UP000245535">
    <property type="component" value="Unassembled WGS sequence"/>
</dbReference>
<proteinExistence type="predicted"/>
<keyword evidence="2" id="KW-1185">Reference proteome</keyword>
<dbReference type="EMBL" id="QGDO01000010">
    <property type="protein sequence ID" value="PWJ34988.1"/>
    <property type="molecule type" value="Genomic_DNA"/>
</dbReference>
<sequence>MSRVVGLRGIILKKYINTTDSKSDQIIAENVLNKISQRIGL</sequence>
<gene>
    <name evidence="1" type="ORF">BC781_11029</name>
</gene>
<accession>A0A315YXW3</accession>
<organism evidence="1 2">
    <name type="scientific">Sediminitomix flava</name>
    <dbReference type="NCBI Taxonomy" id="379075"/>
    <lineage>
        <taxon>Bacteria</taxon>
        <taxon>Pseudomonadati</taxon>
        <taxon>Bacteroidota</taxon>
        <taxon>Cytophagia</taxon>
        <taxon>Cytophagales</taxon>
        <taxon>Flammeovirgaceae</taxon>
        <taxon>Sediminitomix</taxon>
    </lineage>
</organism>
<dbReference type="AlphaFoldDB" id="A0A315YXW3"/>
<reference evidence="1 2" key="1">
    <citation type="submission" date="2018-03" db="EMBL/GenBank/DDBJ databases">
        <title>Genomic Encyclopedia of Archaeal and Bacterial Type Strains, Phase II (KMG-II): from individual species to whole genera.</title>
        <authorList>
            <person name="Goeker M."/>
        </authorList>
    </citation>
    <scope>NUCLEOTIDE SEQUENCE [LARGE SCALE GENOMIC DNA]</scope>
    <source>
        <strain evidence="1 2">DSM 28229</strain>
    </source>
</reference>
<name>A0A315YXW3_SEDFL</name>